<dbReference type="OrthoDB" id="5187458at2"/>
<accession>A0A3A3YT89</accession>
<dbReference type="Proteomes" id="UP000265614">
    <property type="component" value="Unassembled WGS sequence"/>
</dbReference>
<keyword evidence="2" id="KW-1185">Reference proteome</keyword>
<sequence length="146" mass="15903">MTTAKDSMISLRGVSLEEVRAGGTGLYELTTTSGVPVRLHDMAFKCMTYEPTAPPSMVLRFLYDDPAWTPREAVATPVAEFRFFDVIVLSHADEAAAPDTPPVTLRHVACFECDDSNGTFALSTSTMHLLFTAAEIEVRMQPLSGS</sequence>
<reference evidence="1 2" key="1">
    <citation type="submission" date="2018-09" db="EMBL/GenBank/DDBJ databases">
        <title>YIM 75000 draft genome.</title>
        <authorList>
            <person name="Tang S."/>
            <person name="Feng Y."/>
        </authorList>
    </citation>
    <scope>NUCLEOTIDE SEQUENCE [LARGE SCALE GENOMIC DNA]</scope>
    <source>
        <strain evidence="1 2">YIM 75000</strain>
    </source>
</reference>
<dbReference type="RefSeq" id="WP_119951865.1">
    <property type="nucleotide sequence ID" value="NZ_QZEZ01000011.1"/>
</dbReference>
<organism evidence="1 2">
    <name type="scientific">Vallicoccus soli</name>
    <dbReference type="NCBI Taxonomy" id="2339232"/>
    <lineage>
        <taxon>Bacteria</taxon>
        <taxon>Bacillati</taxon>
        <taxon>Actinomycetota</taxon>
        <taxon>Actinomycetes</taxon>
        <taxon>Motilibacterales</taxon>
        <taxon>Vallicoccaceae</taxon>
        <taxon>Vallicoccus</taxon>
    </lineage>
</organism>
<proteinExistence type="predicted"/>
<gene>
    <name evidence="1" type="ORF">D5H78_17910</name>
</gene>
<evidence type="ECO:0000313" key="2">
    <source>
        <dbReference type="Proteomes" id="UP000265614"/>
    </source>
</evidence>
<protein>
    <submittedName>
        <fullName evidence="1">Uncharacterized protein</fullName>
    </submittedName>
</protein>
<comment type="caution">
    <text evidence="1">The sequence shown here is derived from an EMBL/GenBank/DDBJ whole genome shotgun (WGS) entry which is preliminary data.</text>
</comment>
<evidence type="ECO:0000313" key="1">
    <source>
        <dbReference type="EMBL" id="RJK92979.1"/>
    </source>
</evidence>
<dbReference type="AlphaFoldDB" id="A0A3A3YT89"/>
<name>A0A3A3YT89_9ACTN</name>
<dbReference type="EMBL" id="QZEZ01000011">
    <property type="protein sequence ID" value="RJK92979.1"/>
    <property type="molecule type" value="Genomic_DNA"/>
</dbReference>